<evidence type="ECO:0000256" key="1">
    <source>
        <dbReference type="SAM" id="MobiDB-lite"/>
    </source>
</evidence>
<protein>
    <submittedName>
        <fullName evidence="2">Uncharacterized protein</fullName>
    </submittedName>
</protein>
<evidence type="ECO:0000313" key="3">
    <source>
        <dbReference type="Proteomes" id="UP000017836"/>
    </source>
</evidence>
<reference evidence="3" key="1">
    <citation type="journal article" date="2013" name="Science">
        <title>The Amborella genome and the evolution of flowering plants.</title>
        <authorList>
            <consortium name="Amborella Genome Project"/>
        </authorList>
    </citation>
    <scope>NUCLEOTIDE SEQUENCE [LARGE SCALE GENOMIC DNA]</scope>
</reference>
<dbReference type="EMBL" id="KI394680">
    <property type="protein sequence ID" value="ERN01909.1"/>
    <property type="molecule type" value="Genomic_DNA"/>
</dbReference>
<organism evidence="2 3">
    <name type="scientific">Amborella trichopoda</name>
    <dbReference type="NCBI Taxonomy" id="13333"/>
    <lineage>
        <taxon>Eukaryota</taxon>
        <taxon>Viridiplantae</taxon>
        <taxon>Streptophyta</taxon>
        <taxon>Embryophyta</taxon>
        <taxon>Tracheophyta</taxon>
        <taxon>Spermatophyta</taxon>
        <taxon>Magnoliopsida</taxon>
        <taxon>Amborellales</taxon>
        <taxon>Amborellaceae</taxon>
        <taxon>Amborella</taxon>
    </lineage>
</organism>
<name>W1P2M6_AMBTC</name>
<dbReference type="Proteomes" id="UP000017836">
    <property type="component" value="Unassembled WGS sequence"/>
</dbReference>
<dbReference type="Gramene" id="ERN01909">
    <property type="protein sequence ID" value="ERN01909"/>
    <property type="gene ID" value="AMTR_s00089p00176830"/>
</dbReference>
<evidence type="ECO:0000313" key="2">
    <source>
        <dbReference type="EMBL" id="ERN01909.1"/>
    </source>
</evidence>
<keyword evidence="3" id="KW-1185">Reference proteome</keyword>
<feature type="region of interest" description="Disordered" evidence="1">
    <location>
        <begin position="1"/>
        <end position="113"/>
    </location>
</feature>
<feature type="compositionally biased region" description="Basic and acidic residues" evidence="1">
    <location>
        <begin position="80"/>
        <end position="104"/>
    </location>
</feature>
<proteinExistence type="predicted"/>
<gene>
    <name evidence="2" type="ORF">AMTR_s00089p00176830</name>
</gene>
<accession>W1P2M6</accession>
<sequence>MSSDRRLSPNTFGPPFNASLIVASGRERDHQARGKLDLELGSGDMRTGDDTRQKRKGTRERRSPIPMEGGRNTRRRRRVVVGEHLIERGLGRGALQREDREPTKEVSGGKVLG</sequence>
<feature type="compositionally biased region" description="Basic and acidic residues" evidence="1">
    <location>
        <begin position="25"/>
        <end position="38"/>
    </location>
</feature>
<dbReference type="HOGENOM" id="CLU_2136869_0_0_1"/>
<dbReference type="AlphaFoldDB" id="W1P2M6"/>